<dbReference type="InterPro" id="IPR000835">
    <property type="entry name" value="HTH_MarR-typ"/>
</dbReference>
<feature type="domain" description="HTH marR-type" evidence="1">
    <location>
        <begin position="3"/>
        <end position="137"/>
    </location>
</feature>
<dbReference type="PANTHER" id="PTHR33164:SF43">
    <property type="entry name" value="HTH-TYPE TRANSCRIPTIONAL REPRESSOR YETL"/>
    <property type="match status" value="1"/>
</dbReference>
<sequence>MDGTVMVRLLRICGAGLNDFFEPVFRSAGLSEHSFHVLCLLTASEHGTASPSELSEMVGTSRSNMTRILEELRRDGWIERAVTSHDGRRHEISVTSSGRSKVRATVPLIAEPIRRAFSDLEPEEFAVLGKLIRRLVLSFDKGAISIEAAA</sequence>
<dbReference type="Pfam" id="PF01047">
    <property type="entry name" value="MarR"/>
    <property type="match status" value="1"/>
</dbReference>
<dbReference type="AlphaFoldDB" id="A0A7W9WQT7"/>
<protein>
    <submittedName>
        <fullName evidence="2">MarR family transcriptional repressor of emrRAB</fullName>
    </submittedName>
</protein>
<dbReference type="RefSeq" id="WP_043683931.1">
    <property type="nucleotide sequence ID" value="NZ_JACHIB010000022.1"/>
</dbReference>
<proteinExistence type="predicted"/>
<dbReference type="InterPro" id="IPR036390">
    <property type="entry name" value="WH_DNA-bd_sf"/>
</dbReference>
<dbReference type="EMBL" id="JACHIB010000022">
    <property type="protein sequence ID" value="MBB6085250.1"/>
    <property type="molecule type" value="Genomic_DNA"/>
</dbReference>
<dbReference type="InterPro" id="IPR039422">
    <property type="entry name" value="MarR/SlyA-like"/>
</dbReference>
<dbReference type="SMART" id="SM00347">
    <property type="entry name" value="HTH_MARR"/>
    <property type="match status" value="1"/>
</dbReference>
<dbReference type="GO" id="GO:0003700">
    <property type="term" value="F:DNA-binding transcription factor activity"/>
    <property type="evidence" value="ECO:0007669"/>
    <property type="project" value="InterPro"/>
</dbReference>
<dbReference type="GO" id="GO:0006950">
    <property type="term" value="P:response to stress"/>
    <property type="evidence" value="ECO:0007669"/>
    <property type="project" value="TreeGrafter"/>
</dbReference>
<dbReference type="Gene3D" id="1.10.10.10">
    <property type="entry name" value="Winged helix-like DNA-binding domain superfamily/Winged helix DNA-binding domain"/>
    <property type="match status" value="1"/>
</dbReference>
<evidence type="ECO:0000313" key="3">
    <source>
        <dbReference type="Proteomes" id="UP000541136"/>
    </source>
</evidence>
<accession>A0A7W9WQT7</accession>
<dbReference type="PRINTS" id="PR00598">
    <property type="entry name" value="HTHMARR"/>
</dbReference>
<dbReference type="SUPFAM" id="SSF46785">
    <property type="entry name" value="Winged helix' DNA-binding domain"/>
    <property type="match status" value="1"/>
</dbReference>
<dbReference type="InterPro" id="IPR036388">
    <property type="entry name" value="WH-like_DNA-bd_sf"/>
</dbReference>
<reference evidence="2 3" key="1">
    <citation type="submission" date="2020-08" db="EMBL/GenBank/DDBJ databases">
        <title>Genomic Encyclopedia of Type Strains, Phase IV (KMG-IV): sequencing the most valuable type-strain genomes for metagenomic binning, comparative biology and taxonomic classification.</title>
        <authorList>
            <person name="Goeker M."/>
        </authorList>
    </citation>
    <scope>NUCLEOTIDE SEQUENCE [LARGE SCALE GENOMIC DNA]</scope>
    <source>
        <strain evidence="2 3">DSM 12141</strain>
    </source>
</reference>
<gene>
    <name evidence="2" type="ORF">HNR28_003307</name>
</gene>
<organism evidence="2 3">
    <name type="scientific">Castellaniella defragrans</name>
    <name type="common">Alcaligenes defragrans</name>
    <dbReference type="NCBI Taxonomy" id="75697"/>
    <lineage>
        <taxon>Bacteria</taxon>
        <taxon>Pseudomonadati</taxon>
        <taxon>Pseudomonadota</taxon>
        <taxon>Betaproteobacteria</taxon>
        <taxon>Burkholderiales</taxon>
        <taxon>Alcaligenaceae</taxon>
        <taxon>Castellaniella</taxon>
    </lineage>
</organism>
<evidence type="ECO:0000259" key="1">
    <source>
        <dbReference type="PROSITE" id="PS50995"/>
    </source>
</evidence>
<evidence type="ECO:0000313" key="2">
    <source>
        <dbReference type="EMBL" id="MBB6085250.1"/>
    </source>
</evidence>
<dbReference type="PROSITE" id="PS50995">
    <property type="entry name" value="HTH_MARR_2"/>
    <property type="match status" value="1"/>
</dbReference>
<dbReference type="Proteomes" id="UP000541136">
    <property type="component" value="Unassembled WGS sequence"/>
</dbReference>
<name>A0A7W9WQT7_CASDE</name>
<dbReference type="PANTHER" id="PTHR33164">
    <property type="entry name" value="TRANSCRIPTIONAL REGULATOR, MARR FAMILY"/>
    <property type="match status" value="1"/>
</dbReference>
<comment type="caution">
    <text evidence="2">The sequence shown here is derived from an EMBL/GenBank/DDBJ whole genome shotgun (WGS) entry which is preliminary data.</text>
</comment>